<sequence length="290" mass="31585">MKQIAFYGKGGIGKSTTVCNIAAALADEGKKVMVIGCDPKHDCTSNLRGGEEIPTILDTLREKGMEKLSLEDAIEGKKIEMDEIIHKGYNGIYCIEAGGPKPGYGCAGRGVIVAIDLLKKMDIYEELGVDIVLYDVLGDVVCGGFAMPLRMGLAKQIYVVTSSDYMAMYAANNICRGMKEFAKKGGSRLGGLIYNVRGSLDAYDLVEEMANKIGTEITGKIPNSMLIAEGEIEGKTVIEYAPDSEISSIYRELARKIYENDMGAIPNPLENEEIMQIGQAVKERIKKMKN</sequence>
<dbReference type="AlphaFoldDB" id="A6UUC0"/>
<comment type="subunit">
    <text evidence="3 14">Homodimer.</text>
</comment>
<comment type="catalytic activity">
    <reaction evidence="13 14">
        <text>N2 + 8 reduced [2Fe-2S]-[ferredoxin] + 16 ATP + 16 H2O = H2 + 8 oxidized [2Fe-2S]-[ferredoxin] + 2 NH4(+) + 16 ADP + 16 phosphate + 6 H(+)</text>
        <dbReference type="Rhea" id="RHEA:21448"/>
        <dbReference type="Rhea" id="RHEA-COMP:10000"/>
        <dbReference type="Rhea" id="RHEA-COMP:10001"/>
        <dbReference type="ChEBI" id="CHEBI:15377"/>
        <dbReference type="ChEBI" id="CHEBI:15378"/>
        <dbReference type="ChEBI" id="CHEBI:17997"/>
        <dbReference type="ChEBI" id="CHEBI:18276"/>
        <dbReference type="ChEBI" id="CHEBI:28938"/>
        <dbReference type="ChEBI" id="CHEBI:30616"/>
        <dbReference type="ChEBI" id="CHEBI:33737"/>
        <dbReference type="ChEBI" id="CHEBI:33738"/>
        <dbReference type="ChEBI" id="CHEBI:43474"/>
        <dbReference type="ChEBI" id="CHEBI:456216"/>
        <dbReference type="EC" id="1.18.6.1"/>
    </reaction>
</comment>
<keyword evidence="5 14" id="KW-0479">Metal-binding</keyword>
<dbReference type="PROSITE" id="PS00746">
    <property type="entry name" value="NIFH_FRXC_1"/>
    <property type="match status" value="1"/>
</dbReference>
<feature type="binding site" evidence="14">
    <location>
        <position position="142"/>
    </location>
    <ligand>
        <name>[4Fe-4S] cluster</name>
        <dbReference type="ChEBI" id="CHEBI:49883"/>
        <note>ligand shared between dimeric partners</note>
    </ligand>
</feature>
<comment type="PTM">
    <text evidence="14">The reversible ADP-ribosylation of Arg-109 inactivates the nitrogenase reductase and regulates nitrogenase activity.</text>
</comment>
<evidence type="ECO:0000313" key="18">
    <source>
        <dbReference type="Proteomes" id="UP000001106"/>
    </source>
</evidence>
<dbReference type="EC" id="1.18.6.1" evidence="14"/>
<keyword evidence="9 14" id="KW-0560">Oxidoreductase</keyword>
<keyword evidence="18" id="KW-1185">Reference proteome</keyword>
<reference evidence="17" key="1">
    <citation type="submission" date="2007-06" db="EMBL/GenBank/DDBJ databases">
        <title>Complete sequence of Methanococcus aeolicus Nankai-3.</title>
        <authorList>
            <consortium name="US DOE Joint Genome Institute"/>
            <person name="Copeland A."/>
            <person name="Lucas S."/>
            <person name="Lapidus A."/>
            <person name="Barry K."/>
            <person name="Glavina del Rio T."/>
            <person name="Dalin E."/>
            <person name="Tice H."/>
            <person name="Pitluck S."/>
            <person name="Chain P."/>
            <person name="Malfatti S."/>
            <person name="Shin M."/>
            <person name="Vergez L."/>
            <person name="Schmutz J."/>
            <person name="Larimer F."/>
            <person name="Land M."/>
            <person name="Hauser L."/>
            <person name="Kyrpides N."/>
            <person name="Lykidis A."/>
            <person name="Sieprawska-Lupa M."/>
            <person name="Whitman W.B."/>
            <person name="Richardson P."/>
        </authorList>
    </citation>
    <scope>NUCLEOTIDE SEQUENCE [LARGE SCALE GENOMIC DNA]</scope>
    <source>
        <strain evidence="17">Nankai-3</strain>
    </source>
</reference>
<evidence type="ECO:0000256" key="3">
    <source>
        <dbReference type="ARBA" id="ARBA00011738"/>
    </source>
</evidence>
<evidence type="ECO:0000256" key="6">
    <source>
        <dbReference type="ARBA" id="ARBA00022741"/>
    </source>
</evidence>
<dbReference type="KEGG" id="mae:Maeo_0506"/>
<evidence type="ECO:0000256" key="7">
    <source>
        <dbReference type="ARBA" id="ARBA00022765"/>
    </source>
</evidence>
<dbReference type="RefSeq" id="WP_011973224.1">
    <property type="nucleotide sequence ID" value="NC_009635.1"/>
</dbReference>
<feature type="binding site" evidence="14">
    <location>
        <position position="106"/>
    </location>
    <ligand>
        <name>[4Fe-4S] cluster</name>
        <dbReference type="ChEBI" id="CHEBI:49883"/>
        <note>ligand shared between dimeric partners</note>
    </ligand>
</feature>
<dbReference type="HAMAP" id="MF_00533">
    <property type="entry name" value="NifH"/>
    <property type="match status" value="1"/>
</dbReference>
<dbReference type="PIRSF" id="PIRSF000363">
    <property type="entry name" value="Nitrogenase_iron"/>
    <property type="match status" value="1"/>
</dbReference>
<evidence type="ECO:0000256" key="13">
    <source>
        <dbReference type="ARBA" id="ARBA00047967"/>
    </source>
</evidence>
<dbReference type="GO" id="GO:0005524">
    <property type="term" value="F:ATP binding"/>
    <property type="evidence" value="ECO:0007669"/>
    <property type="project" value="UniProtKB-UniRule"/>
</dbReference>
<evidence type="ECO:0000256" key="9">
    <source>
        <dbReference type="ARBA" id="ARBA00023002"/>
    </source>
</evidence>
<dbReference type="InterPro" id="IPR027417">
    <property type="entry name" value="P-loop_NTPase"/>
</dbReference>
<dbReference type="EMBL" id="CP000743">
    <property type="protein sequence ID" value="ABR56092.1"/>
    <property type="molecule type" value="Genomic_DNA"/>
</dbReference>
<evidence type="ECO:0000256" key="16">
    <source>
        <dbReference type="RuleBase" id="RU003688"/>
    </source>
</evidence>
<dbReference type="GO" id="GO:0051539">
    <property type="term" value="F:4 iron, 4 sulfur cluster binding"/>
    <property type="evidence" value="ECO:0007669"/>
    <property type="project" value="UniProtKB-KW"/>
</dbReference>
<dbReference type="GO" id="GO:0016163">
    <property type="term" value="F:nitrogenase activity"/>
    <property type="evidence" value="ECO:0007669"/>
    <property type="project" value="UniProtKB-UniRule"/>
</dbReference>
<evidence type="ECO:0000256" key="4">
    <source>
        <dbReference type="ARBA" id="ARBA00022485"/>
    </source>
</evidence>
<evidence type="ECO:0000256" key="1">
    <source>
        <dbReference type="ARBA" id="ARBA00002234"/>
    </source>
</evidence>
<name>A6UUC0_META3</name>
<evidence type="ECO:0000313" key="17">
    <source>
        <dbReference type="EMBL" id="ABR56092.1"/>
    </source>
</evidence>
<organism evidence="17 18">
    <name type="scientific">Methanococcus aeolicus (strain ATCC BAA-1280 / DSM 17508 / OCM 812 / Nankai-3)</name>
    <dbReference type="NCBI Taxonomy" id="419665"/>
    <lineage>
        <taxon>Archaea</taxon>
        <taxon>Methanobacteriati</taxon>
        <taxon>Methanobacteriota</taxon>
        <taxon>Methanomada group</taxon>
        <taxon>Methanococci</taxon>
        <taxon>Methanococcales</taxon>
        <taxon>Methanococcaceae</taxon>
        <taxon>Methanococcus</taxon>
    </lineage>
</organism>
<feature type="modified residue" description="ADP-ribosylarginine; by dinitrogenase reductase ADP-ribosyltransferase" evidence="14 15">
    <location>
        <position position="109"/>
    </location>
</feature>
<evidence type="ECO:0000256" key="8">
    <source>
        <dbReference type="ARBA" id="ARBA00022840"/>
    </source>
</evidence>
<evidence type="ECO:0000256" key="15">
    <source>
        <dbReference type="PIRSR" id="PIRSR605977-50"/>
    </source>
</evidence>
<dbReference type="InterPro" id="IPR005977">
    <property type="entry name" value="Nitrogenase_Fe_NifH"/>
</dbReference>
<evidence type="ECO:0000256" key="12">
    <source>
        <dbReference type="ARBA" id="ARBA00023231"/>
    </source>
</evidence>
<dbReference type="PROSITE" id="PS00692">
    <property type="entry name" value="NIFH_FRXC_2"/>
    <property type="match status" value="1"/>
</dbReference>
<evidence type="ECO:0000256" key="5">
    <source>
        <dbReference type="ARBA" id="ARBA00022723"/>
    </source>
</evidence>
<feature type="binding site" evidence="14">
    <location>
        <begin position="8"/>
        <end position="15"/>
    </location>
    <ligand>
        <name>ATP</name>
        <dbReference type="ChEBI" id="CHEBI:30616"/>
    </ligand>
</feature>
<keyword evidence="4 14" id="KW-0004">4Fe-4S</keyword>
<dbReference type="PROSITE" id="PS51026">
    <property type="entry name" value="NIFH_FRXC_3"/>
    <property type="match status" value="1"/>
</dbReference>
<dbReference type="eggNOG" id="arCOG00590">
    <property type="taxonomic scope" value="Archaea"/>
</dbReference>
<dbReference type="Pfam" id="PF00142">
    <property type="entry name" value="Fer4_NifH"/>
    <property type="match status" value="1"/>
</dbReference>
<evidence type="ECO:0000256" key="14">
    <source>
        <dbReference type="HAMAP-Rule" id="MF_00533"/>
    </source>
</evidence>
<dbReference type="Gene3D" id="3.40.50.300">
    <property type="entry name" value="P-loop containing nucleotide triphosphate hydrolases"/>
    <property type="match status" value="1"/>
</dbReference>
<dbReference type="InterPro" id="IPR000392">
    <property type="entry name" value="NifH/frxC"/>
</dbReference>
<keyword evidence="11 14" id="KW-0411">Iron-sulfur</keyword>
<dbReference type="NCBIfam" id="NF009701">
    <property type="entry name" value="PRK13230.1"/>
    <property type="match status" value="1"/>
</dbReference>
<evidence type="ECO:0000256" key="10">
    <source>
        <dbReference type="ARBA" id="ARBA00023004"/>
    </source>
</evidence>
<keyword evidence="8 14" id="KW-0067">ATP-binding</keyword>
<dbReference type="GO" id="GO:0046872">
    <property type="term" value="F:metal ion binding"/>
    <property type="evidence" value="ECO:0007669"/>
    <property type="project" value="UniProtKB-KW"/>
</dbReference>
<proteinExistence type="inferred from homology"/>
<comment type="cofactor">
    <cofactor evidence="14">
        <name>[4Fe-4S] cluster</name>
        <dbReference type="ChEBI" id="CHEBI:49883"/>
    </cofactor>
    <text evidence="14">Binds 1 [4Fe-4S] cluster per dimer.</text>
</comment>
<dbReference type="Proteomes" id="UP000001106">
    <property type="component" value="Chromosome"/>
</dbReference>
<dbReference type="STRING" id="419665.Maeo_0506"/>
<evidence type="ECO:0000256" key="11">
    <source>
        <dbReference type="ARBA" id="ARBA00023014"/>
    </source>
</evidence>
<comment type="PTM">
    <text evidence="15">The reversible ADP-ribosylation of Arg inactivates the nitrogenase reductase and regulates nitrogenase activity.</text>
</comment>
<dbReference type="SUPFAM" id="SSF52540">
    <property type="entry name" value="P-loop containing nucleoside triphosphate hydrolases"/>
    <property type="match status" value="1"/>
</dbReference>
<keyword evidence="6 14" id="KW-0547">Nucleotide-binding</keyword>
<comment type="function">
    <text evidence="1 14">The key enzymatic reactions in nitrogen fixation are catalyzed by the nitrogenase complex, which has 2 components: the iron protein and the molybdenum-iron protein.</text>
</comment>
<keyword evidence="7 14" id="KW-0013">ADP-ribosylation</keyword>
<dbReference type="GeneID" id="5326927"/>
<keyword evidence="10 14" id="KW-0408">Iron</keyword>
<dbReference type="PRINTS" id="PR00091">
    <property type="entry name" value="NITROGNASEII"/>
</dbReference>
<dbReference type="HOGENOM" id="CLU_059373_0_0_2"/>
<dbReference type="NCBIfam" id="TIGR01287">
    <property type="entry name" value="nifH"/>
    <property type="match status" value="1"/>
</dbReference>
<evidence type="ECO:0000256" key="2">
    <source>
        <dbReference type="ARBA" id="ARBA00005504"/>
    </source>
</evidence>
<accession>A6UUC0</accession>
<keyword evidence="12 14" id="KW-0535">Nitrogen fixation</keyword>
<dbReference type="PANTHER" id="PTHR42864:SF2">
    <property type="entry name" value="LIGHT-INDEPENDENT PROTOCHLOROPHYLLIDE REDUCTASE IRON-SULFUR ATP-BINDING PROTEIN"/>
    <property type="match status" value="1"/>
</dbReference>
<protein>
    <recommendedName>
        <fullName evidence="14">Nitrogenase iron protein</fullName>
        <ecNumber evidence="14">1.18.6.1</ecNumber>
    </recommendedName>
    <alternativeName>
        <fullName evidence="14">Nitrogenase Fe protein</fullName>
    </alternativeName>
    <alternativeName>
        <fullName evidence="14">Nitrogenase component II</fullName>
    </alternativeName>
    <alternativeName>
        <fullName evidence="14">Nitrogenase reductase</fullName>
    </alternativeName>
</protein>
<comment type="similarity">
    <text evidence="2 14 16">Belongs to the NifH/BchL/ChlL family.</text>
</comment>
<dbReference type="InterPro" id="IPR030655">
    <property type="entry name" value="NifH/chlL_CS"/>
</dbReference>
<gene>
    <name evidence="14" type="primary">nifH</name>
    <name evidence="17" type="ordered locus">Maeo_0506</name>
</gene>
<dbReference type="CDD" id="cd02040">
    <property type="entry name" value="NifH"/>
    <property type="match status" value="1"/>
</dbReference>
<dbReference type="PANTHER" id="PTHR42864">
    <property type="entry name" value="LIGHT-INDEPENDENT PROTOCHLOROPHYLLIDE REDUCTASE IRON-SULFUR ATP-BINDING PROTEIN"/>
    <property type="match status" value="1"/>
</dbReference>
<dbReference type="OrthoDB" id="145464at2157"/>